<dbReference type="EMBL" id="PDZR01000018">
    <property type="protein sequence ID" value="PNG25239.1"/>
    <property type="molecule type" value="Genomic_DNA"/>
</dbReference>
<name>A0A2J7TEQ6_METSI</name>
<dbReference type="Proteomes" id="UP000236286">
    <property type="component" value="Unassembled WGS sequence"/>
</dbReference>
<keyword evidence="2" id="KW-0378">Hydrolase</keyword>
<sequence>MSAQSAPTPVAIIGGGFSGATVAFHLLRLRPDLERVVIIEPRANLGRGLAYGAEDPSWRINVPAARMSISPEEPNDFNDWLTASGRLDEDPTARLPDGRNFPARAVFGQYMGEQLRAFGDKIAHVVATAEQVEETPQGYAIACSDGRTIFAKIVVLAVCHPPPSPPAMLADAFAGHSHFIENPWAPGALEGIGAEARVLIVGSGLTMADIVASLDRFGHRGPITAVSRRGLRSRGHPPAAVEPYGDFAARPARTVRELVRRVRKAVAEGAAQGKSWHGALDQVRLQGTAIWRALPLPERARLLRLIRPFWDVHRFRIAPQIEATLDRKIADGSLTLKTASLRRAERRGETMQVMLRSRGGKSKGETETLAFDAVILATGPAHGGVFTDNLLLQAMQAAGLARPDPLRLGIDVDLNGRVIGAGDQPASDLFVAGPLARGTFGELMGLPDVTNYAVRIATHVAERLAEQQACQPDRRKTPAAIPASP</sequence>
<evidence type="ECO:0000313" key="2">
    <source>
        <dbReference type="EMBL" id="PNG25239.1"/>
    </source>
</evidence>
<dbReference type="RefSeq" id="WP_102844508.1">
    <property type="nucleotide sequence ID" value="NZ_PDZR01000018.1"/>
</dbReference>
<evidence type="ECO:0000259" key="1">
    <source>
        <dbReference type="Pfam" id="PF13454"/>
    </source>
</evidence>
<dbReference type="Gene3D" id="3.50.50.60">
    <property type="entry name" value="FAD/NAD(P)-binding domain"/>
    <property type="match status" value="1"/>
</dbReference>
<protein>
    <submittedName>
        <fullName evidence="2">Hydroxyacylglutathione hydrolase</fullName>
    </submittedName>
</protein>
<gene>
    <name evidence="2" type="ORF">CR492_14815</name>
</gene>
<accession>A0A2J7TEQ6</accession>
<reference evidence="2 3" key="1">
    <citation type="submission" date="2017-10" db="EMBL/GenBank/DDBJ databases">
        <title>Genome announcement of Methylocella silvestris TVC from permafrost.</title>
        <authorList>
            <person name="Wang J."/>
            <person name="Geng K."/>
            <person name="Ul-Haque F."/>
            <person name="Crombie A.T."/>
            <person name="Street L.E."/>
            <person name="Wookey P.A."/>
            <person name="Murrell J.C."/>
            <person name="Pratscher J."/>
        </authorList>
    </citation>
    <scope>NUCLEOTIDE SEQUENCE [LARGE SCALE GENOMIC DNA]</scope>
    <source>
        <strain evidence="2 3">TVC</strain>
    </source>
</reference>
<dbReference type="GO" id="GO:0016787">
    <property type="term" value="F:hydrolase activity"/>
    <property type="evidence" value="ECO:0007669"/>
    <property type="project" value="UniProtKB-KW"/>
</dbReference>
<dbReference type="PANTHER" id="PTHR40254">
    <property type="entry name" value="BLR0577 PROTEIN"/>
    <property type="match status" value="1"/>
</dbReference>
<dbReference type="OrthoDB" id="101972at2"/>
<organism evidence="2 3">
    <name type="scientific">Methylocella silvestris</name>
    <dbReference type="NCBI Taxonomy" id="199596"/>
    <lineage>
        <taxon>Bacteria</taxon>
        <taxon>Pseudomonadati</taxon>
        <taxon>Pseudomonadota</taxon>
        <taxon>Alphaproteobacteria</taxon>
        <taxon>Hyphomicrobiales</taxon>
        <taxon>Beijerinckiaceae</taxon>
        <taxon>Methylocella</taxon>
    </lineage>
</organism>
<dbReference type="Pfam" id="PF13454">
    <property type="entry name" value="NAD_binding_9"/>
    <property type="match status" value="1"/>
</dbReference>
<dbReference type="InterPro" id="IPR036188">
    <property type="entry name" value="FAD/NAD-bd_sf"/>
</dbReference>
<evidence type="ECO:0000313" key="3">
    <source>
        <dbReference type="Proteomes" id="UP000236286"/>
    </source>
</evidence>
<dbReference type="AlphaFoldDB" id="A0A2J7TEQ6"/>
<dbReference type="PANTHER" id="PTHR40254:SF1">
    <property type="entry name" value="BLR0577 PROTEIN"/>
    <property type="match status" value="1"/>
</dbReference>
<comment type="caution">
    <text evidence="2">The sequence shown here is derived from an EMBL/GenBank/DDBJ whole genome shotgun (WGS) entry which is preliminary data.</text>
</comment>
<dbReference type="InterPro" id="IPR038732">
    <property type="entry name" value="HpyO/CreE_NAD-binding"/>
</dbReference>
<dbReference type="InterPro" id="IPR052189">
    <property type="entry name" value="L-asp_N-monooxygenase_NS-form"/>
</dbReference>
<proteinExistence type="predicted"/>
<dbReference type="SUPFAM" id="SSF51905">
    <property type="entry name" value="FAD/NAD(P)-binding domain"/>
    <property type="match status" value="2"/>
</dbReference>
<feature type="domain" description="FAD-dependent urate hydroxylase HpyO/Asp monooxygenase CreE-like FAD/NAD(P)-binding" evidence="1">
    <location>
        <begin position="11"/>
        <end position="160"/>
    </location>
</feature>